<organism evidence="16 17">
    <name type="scientific">Aureitalea marina</name>
    <dbReference type="NCBI Taxonomy" id="930804"/>
    <lineage>
        <taxon>Bacteria</taxon>
        <taxon>Pseudomonadati</taxon>
        <taxon>Bacteroidota</taxon>
        <taxon>Flavobacteriia</taxon>
        <taxon>Flavobacteriales</taxon>
        <taxon>Flavobacteriaceae</taxon>
        <taxon>Aureitalea</taxon>
    </lineage>
</organism>
<dbReference type="GO" id="GO:0005737">
    <property type="term" value="C:cytoplasm"/>
    <property type="evidence" value="ECO:0007669"/>
    <property type="project" value="UniProtKB-SubCell"/>
</dbReference>
<dbReference type="SMART" id="SM00529">
    <property type="entry name" value="HTH_DTXR"/>
    <property type="match status" value="1"/>
</dbReference>
<name>A0A2S7KSF9_9FLAO</name>
<dbReference type="Gene3D" id="1.10.60.10">
    <property type="entry name" value="Iron dependent repressor, metal binding and dimerisation domain"/>
    <property type="match status" value="1"/>
</dbReference>
<evidence type="ECO:0000256" key="13">
    <source>
        <dbReference type="ARBA" id="ARBA00025185"/>
    </source>
</evidence>
<evidence type="ECO:0000256" key="4">
    <source>
        <dbReference type="ARBA" id="ARBA00022386"/>
    </source>
</evidence>
<proteinExistence type="inferred from homology"/>
<gene>
    <name evidence="16" type="ORF">BST85_12125</name>
</gene>
<evidence type="ECO:0000256" key="14">
    <source>
        <dbReference type="ARBA" id="ARBA00032593"/>
    </source>
</evidence>
<evidence type="ECO:0000313" key="16">
    <source>
        <dbReference type="EMBL" id="PQB05561.1"/>
    </source>
</evidence>
<dbReference type="SUPFAM" id="SSF50037">
    <property type="entry name" value="C-terminal domain of transcriptional repressors"/>
    <property type="match status" value="1"/>
</dbReference>
<dbReference type="InterPro" id="IPR050536">
    <property type="entry name" value="DtxR_MntR_Metal-Reg"/>
</dbReference>
<dbReference type="PANTHER" id="PTHR33238">
    <property type="entry name" value="IRON (METAL) DEPENDENT REPRESSOR, DTXR FAMILY"/>
    <property type="match status" value="1"/>
</dbReference>
<evidence type="ECO:0000256" key="1">
    <source>
        <dbReference type="ARBA" id="ARBA00004496"/>
    </source>
</evidence>
<dbReference type="Gene3D" id="2.30.30.90">
    <property type="match status" value="1"/>
</dbReference>
<keyword evidence="6" id="KW-0678">Repressor</keyword>
<keyword evidence="11" id="KW-0804">Transcription</keyword>
<keyword evidence="17" id="KW-1185">Reference proteome</keyword>
<dbReference type="InterPro" id="IPR022687">
    <property type="entry name" value="HTH_DTXR"/>
</dbReference>
<comment type="subunit">
    <text evidence="3">Homodimer.</text>
</comment>
<feature type="domain" description="HTH dtxR-type" evidence="15">
    <location>
        <begin position="1"/>
        <end position="65"/>
    </location>
</feature>
<keyword evidence="7" id="KW-0408">Iron</keyword>
<evidence type="ECO:0000256" key="10">
    <source>
        <dbReference type="ARBA" id="ARBA00023159"/>
    </source>
</evidence>
<dbReference type="Pfam" id="PF02742">
    <property type="entry name" value="Fe_dep_repr_C"/>
    <property type="match status" value="1"/>
</dbReference>
<dbReference type="EMBL" id="MQUB01000001">
    <property type="protein sequence ID" value="PQB05561.1"/>
    <property type="molecule type" value="Genomic_DNA"/>
</dbReference>
<evidence type="ECO:0000256" key="2">
    <source>
        <dbReference type="ARBA" id="ARBA00007871"/>
    </source>
</evidence>
<evidence type="ECO:0000256" key="11">
    <source>
        <dbReference type="ARBA" id="ARBA00023163"/>
    </source>
</evidence>
<keyword evidence="12" id="KW-0464">Manganese</keyword>
<dbReference type="InterPro" id="IPR036421">
    <property type="entry name" value="Fe_dep_repressor_sf"/>
</dbReference>
<comment type="similarity">
    <text evidence="2">Belongs to the DtxR/MntR family.</text>
</comment>
<dbReference type="InterPro" id="IPR008988">
    <property type="entry name" value="Transcriptional_repressor_C"/>
</dbReference>
<dbReference type="Pfam" id="PF04023">
    <property type="entry name" value="FeoA"/>
    <property type="match status" value="1"/>
</dbReference>
<dbReference type="PANTHER" id="PTHR33238:SF11">
    <property type="entry name" value="TRANSCRIPTIONAL REGULATOR MNTR"/>
    <property type="match status" value="1"/>
</dbReference>
<dbReference type="PROSITE" id="PS50944">
    <property type="entry name" value="HTH_DTXR"/>
    <property type="match status" value="1"/>
</dbReference>
<comment type="function">
    <text evidence="13">In the presence of manganese, represses expression of mntH and mntS. Up-regulates expression of mntP.</text>
</comment>
<evidence type="ECO:0000256" key="6">
    <source>
        <dbReference type="ARBA" id="ARBA00022491"/>
    </source>
</evidence>
<dbReference type="InterPro" id="IPR038157">
    <property type="entry name" value="FeoA_core_dom"/>
</dbReference>
<dbReference type="Proteomes" id="UP000239800">
    <property type="component" value="Unassembled WGS sequence"/>
</dbReference>
<accession>A0A2S7KSF9</accession>
<keyword evidence="9" id="KW-0238">DNA-binding</keyword>
<reference evidence="16 17" key="1">
    <citation type="submission" date="2016-11" db="EMBL/GenBank/DDBJ databases">
        <title>Trade-off between light-utilization and light-protection in marine flavobacteria.</title>
        <authorList>
            <person name="Kumagai Y."/>
        </authorList>
    </citation>
    <scope>NUCLEOTIDE SEQUENCE [LARGE SCALE GENOMIC DNA]</scope>
    <source>
        <strain evidence="16 17">NBRC 107741</strain>
    </source>
</reference>
<dbReference type="GO" id="GO:0046983">
    <property type="term" value="F:protein dimerization activity"/>
    <property type="evidence" value="ECO:0007669"/>
    <property type="project" value="InterPro"/>
</dbReference>
<dbReference type="RefSeq" id="WP_104813507.1">
    <property type="nucleotide sequence ID" value="NZ_MQUB01000001.1"/>
</dbReference>
<protein>
    <recommendedName>
        <fullName evidence="4">Transcriptional regulator MntR</fullName>
    </recommendedName>
    <alternativeName>
        <fullName evidence="14">Manganese transport regulator</fullName>
    </alternativeName>
</protein>
<dbReference type="GO" id="GO:0003700">
    <property type="term" value="F:DNA-binding transcription factor activity"/>
    <property type="evidence" value="ECO:0007669"/>
    <property type="project" value="InterPro"/>
</dbReference>
<dbReference type="GO" id="GO:0046914">
    <property type="term" value="F:transition metal ion binding"/>
    <property type="evidence" value="ECO:0007669"/>
    <property type="project" value="InterPro"/>
</dbReference>
<keyword evidence="8" id="KW-0805">Transcription regulation</keyword>
<dbReference type="Gene3D" id="1.10.10.10">
    <property type="entry name" value="Winged helix-like DNA-binding domain superfamily/Winged helix DNA-binding domain"/>
    <property type="match status" value="1"/>
</dbReference>
<dbReference type="AlphaFoldDB" id="A0A2S7KSF9"/>
<evidence type="ECO:0000313" key="17">
    <source>
        <dbReference type="Proteomes" id="UP000239800"/>
    </source>
</evidence>
<dbReference type="SUPFAM" id="SSF46785">
    <property type="entry name" value="Winged helix' DNA-binding domain"/>
    <property type="match status" value="1"/>
</dbReference>
<comment type="caution">
    <text evidence="16">The sequence shown here is derived from an EMBL/GenBank/DDBJ whole genome shotgun (WGS) entry which is preliminary data.</text>
</comment>
<evidence type="ECO:0000256" key="3">
    <source>
        <dbReference type="ARBA" id="ARBA00011738"/>
    </source>
</evidence>
<evidence type="ECO:0000256" key="8">
    <source>
        <dbReference type="ARBA" id="ARBA00023015"/>
    </source>
</evidence>
<evidence type="ECO:0000256" key="9">
    <source>
        <dbReference type="ARBA" id="ARBA00023125"/>
    </source>
</evidence>
<dbReference type="InterPro" id="IPR036390">
    <property type="entry name" value="WH_DNA-bd_sf"/>
</dbReference>
<evidence type="ECO:0000256" key="12">
    <source>
        <dbReference type="ARBA" id="ARBA00023211"/>
    </source>
</evidence>
<dbReference type="InterPro" id="IPR001367">
    <property type="entry name" value="Fe_dep_repressor"/>
</dbReference>
<dbReference type="InterPro" id="IPR036388">
    <property type="entry name" value="WH-like_DNA-bd_sf"/>
</dbReference>
<keyword evidence="10" id="KW-0010">Activator</keyword>
<evidence type="ECO:0000256" key="5">
    <source>
        <dbReference type="ARBA" id="ARBA00022490"/>
    </source>
</evidence>
<comment type="subcellular location">
    <subcellularLocation>
        <location evidence="1">Cytoplasm</location>
    </subcellularLocation>
</comment>
<keyword evidence="5" id="KW-0963">Cytoplasm</keyword>
<sequence>MDFTLSEENYLKAIFHLQQQSPKGVSTNEIAERMKTKASSVTDMIKKLAAKKLVNYVKYQGATLSEEGRRHALHVIRKHRLWEVFLVDKLDFPWDEVHEIAEQLEHIQSRELVARLDEFLGHPQYDPHGDPIPDAQGKMERKHQLLLAQCQDGKEVMCVGVLESSSKFLQYLDQKHITIGSRIKILGREPFDGSMSVELDGKPLFISDKIANNLYVQPQSNL</sequence>
<dbReference type="InterPro" id="IPR022689">
    <property type="entry name" value="Iron_dep_repressor"/>
</dbReference>
<evidence type="ECO:0000256" key="7">
    <source>
        <dbReference type="ARBA" id="ARBA00023004"/>
    </source>
</evidence>
<dbReference type="Pfam" id="PF01325">
    <property type="entry name" value="Fe_dep_repress"/>
    <property type="match status" value="1"/>
</dbReference>
<dbReference type="SMART" id="SM00899">
    <property type="entry name" value="FeoA"/>
    <property type="match status" value="1"/>
</dbReference>
<dbReference type="OrthoDB" id="9791355at2"/>
<evidence type="ECO:0000259" key="15">
    <source>
        <dbReference type="PROSITE" id="PS50944"/>
    </source>
</evidence>
<dbReference type="SUPFAM" id="SSF47979">
    <property type="entry name" value="Iron-dependent repressor protein, dimerization domain"/>
    <property type="match status" value="1"/>
</dbReference>
<dbReference type="InterPro" id="IPR007167">
    <property type="entry name" value="Fe-transptr_FeoA-like"/>
</dbReference>
<dbReference type="GO" id="GO:0003677">
    <property type="term" value="F:DNA binding"/>
    <property type="evidence" value="ECO:0007669"/>
    <property type="project" value="UniProtKB-KW"/>
</dbReference>